<name>A0A8H2VHB2_9SACH</name>
<evidence type="ECO:0000313" key="2">
    <source>
        <dbReference type="EMBL" id="CAB4255268.1"/>
    </source>
</evidence>
<gene>
    <name evidence="2" type="ORF">KABA2_06S01606</name>
</gene>
<dbReference type="EMBL" id="CAEFZW010000006">
    <property type="protein sequence ID" value="CAB4255268.1"/>
    <property type="molecule type" value="Genomic_DNA"/>
</dbReference>
<comment type="caution">
    <text evidence="2">The sequence shown here is derived from an EMBL/GenBank/DDBJ whole genome shotgun (WGS) entry which is preliminary data.</text>
</comment>
<proteinExistence type="predicted"/>
<feature type="compositionally biased region" description="Polar residues" evidence="1">
    <location>
        <begin position="11"/>
        <end position="20"/>
    </location>
</feature>
<keyword evidence="3" id="KW-1185">Reference proteome</keyword>
<evidence type="ECO:0000256" key="1">
    <source>
        <dbReference type="SAM" id="MobiDB-lite"/>
    </source>
</evidence>
<sequence>MRNGAGHARTTVPNTQTRKPCVSQRSVCGFSHDGSTNNNTSTGTSSSSDCLGRILVSDIRRNSQSNPPSHARRQRFFSLPKVRLTAASTASTRESQSCYFRGYKRNMKIFSSPFFFDGSDAAAGRRPSYIRDKGQTDAKFHSEVRMIDKQLRRHRETTHRSHLQYCNILVIIR</sequence>
<dbReference type="Proteomes" id="UP000644660">
    <property type="component" value="Unassembled WGS sequence"/>
</dbReference>
<organism evidence="2 3">
    <name type="scientific">Maudiozyma barnettii</name>
    <dbReference type="NCBI Taxonomy" id="61262"/>
    <lineage>
        <taxon>Eukaryota</taxon>
        <taxon>Fungi</taxon>
        <taxon>Dikarya</taxon>
        <taxon>Ascomycota</taxon>
        <taxon>Saccharomycotina</taxon>
        <taxon>Saccharomycetes</taxon>
        <taxon>Saccharomycetales</taxon>
        <taxon>Saccharomycetaceae</taxon>
        <taxon>Maudiozyma</taxon>
    </lineage>
</organism>
<reference evidence="2 3" key="1">
    <citation type="submission" date="2020-05" db="EMBL/GenBank/DDBJ databases">
        <authorList>
            <person name="Casaregola S."/>
            <person name="Devillers H."/>
            <person name="Grondin C."/>
        </authorList>
    </citation>
    <scope>NUCLEOTIDE SEQUENCE [LARGE SCALE GENOMIC DNA]</scope>
    <source>
        <strain evidence="2 3">CLIB 1767</strain>
    </source>
</reference>
<dbReference type="RefSeq" id="XP_041407112.1">
    <property type="nucleotide sequence ID" value="XM_041551178.1"/>
</dbReference>
<protein>
    <submittedName>
        <fullName evidence="2">Uncharacterized protein</fullName>
    </submittedName>
</protein>
<accession>A0A8H2VHB2</accession>
<dbReference type="GeneID" id="64858309"/>
<dbReference type="AlphaFoldDB" id="A0A8H2VHB2"/>
<feature type="region of interest" description="Disordered" evidence="1">
    <location>
        <begin position="1"/>
        <end position="20"/>
    </location>
</feature>
<evidence type="ECO:0000313" key="3">
    <source>
        <dbReference type="Proteomes" id="UP000644660"/>
    </source>
</evidence>